<dbReference type="Gene3D" id="1.10.240.10">
    <property type="entry name" value="Tyrosyl-Transfer RNA Synthetase"/>
    <property type="match status" value="1"/>
</dbReference>
<evidence type="ECO:0000256" key="5">
    <source>
        <dbReference type="ARBA" id="ARBA00022917"/>
    </source>
</evidence>
<keyword evidence="12" id="KW-1185">Reference proteome</keyword>
<name>E0TJA9_KARMC</name>
<evidence type="ECO:0000313" key="12">
    <source>
        <dbReference type="Proteomes" id="UP000002231"/>
    </source>
</evidence>
<reference evidence="12" key="1">
    <citation type="journal article" date="2010" name="Genome Biol. Evol.">
        <title>Functional convergence in reduced genomes of bacterial symbionts spanning 200 My of evolution.</title>
        <authorList>
            <person name="McCutcheon J.P."/>
            <person name="Moran N.A."/>
        </authorList>
    </citation>
    <scope>NUCLEOTIDE SEQUENCE [LARGE SCALE GENOMIC DNA]</scope>
    <source>
        <strain evidence="12">CARI</strain>
    </source>
</reference>
<evidence type="ECO:0000259" key="10">
    <source>
        <dbReference type="Pfam" id="PF22421"/>
    </source>
</evidence>
<dbReference type="KEGG" id="sum:SMCARI_053"/>
<dbReference type="InterPro" id="IPR024107">
    <property type="entry name" value="Tyr-tRNA-ligase_bac_1"/>
</dbReference>
<comment type="subunit">
    <text evidence="8">Homodimer.</text>
</comment>
<evidence type="ECO:0000256" key="1">
    <source>
        <dbReference type="ARBA" id="ARBA00022598"/>
    </source>
</evidence>
<feature type="binding site" evidence="8">
    <location>
        <position position="229"/>
    </location>
    <ligand>
        <name>ATP</name>
        <dbReference type="ChEBI" id="CHEBI:30616"/>
    </ligand>
</feature>
<dbReference type="InterPro" id="IPR002305">
    <property type="entry name" value="aa-tRNA-synth_Ic"/>
</dbReference>
<evidence type="ECO:0000256" key="9">
    <source>
        <dbReference type="PROSITE-ProRule" id="PRU00182"/>
    </source>
</evidence>
<evidence type="ECO:0000256" key="6">
    <source>
        <dbReference type="ARBA" id="ARBA00023146"/>
    </source>
</evidence>
<dbReference type="PROSITE" id="PS50889">
    <property type="entry name" value="S4"/>
    <property type="match status" value="1"/>
</dbReference>
<evidence type="ECO:0000256" key="4">
    <source>
        <dbReference type="ARBA" id="ARBA00022884"/>
    </source>
</evidence>
<dbReference type="SUPFAM" id="SSF55174">
    <property type="entry name" value="Alpha-L RNA-binding motif"/>
    <property type="match status" value="1"/>
</dbReference>
<dbReference type="GO" id="GO:0006437">
    <property type="term" value="P:tyrosyl-tRNA aminoacylation"/>
    <property type="evidence" value="ECO:0007669"/>
    <property type="project" value="UniProtKB-UniRule"/>
</dbReference>
<keyword evidence="5 8" id="KW-0648">Protein biosynthesis</keyword>
<evidence type="ECO:0000313" key="11">
    <source>
        <dbReference type="EMBL" id="ADM89886.1"/>
    </source>
</evidence>
<dbReference type="EMBL" id="CP002163">
    <property type="protein sequence ID" value="ADM89886.1"/>
    <property type="molecule type" value="Genomic_DNA"/>
</dbReference>
<keyword evidence="2 8" id="KW-0547">Nucleotide-binding</keyword>
<comment type="function">
    <text evidence="8">Catalyzes the attachment of tyrosine to tRNA(Tyr) in a two-step reaction: tyrosine is first activated by ATP to form Tyr-AMP and then transferred to the acceptor end of tRNA(Tyr).</text>
</comment>
<dbReference type="InterPro" id="IPR002307">
    <property type="entry name" value="Tyr-tRNA-ligase"/>
</dbReference>
<dbReference type="HAMAP" id="MF_02006">
    <property type="entry name" value="Tyr_tRNA_synth_type1"/>
    <property type="match status" value="1"/>
</dbReference>
<feature type="binding site" evidence="8">
    <location>
        <position position="170"/>
    </location>
    <ligand>
        <name>L-tyrosine</name>
        <dbReference type="ChEBI" id="CHEBI:58315"/>
    </ligand>
</feature>
<dbReference type="AlphaFoldDB" id="E0TJA9"/>
<keyword evidence="6 8" id="KW-0030">Aminoacyl-tRNA synthetase</keyword>
<dbReference type="GO" id="GO:0003723">
    <property type="term" value="F:RNA binding"/>
    <property type="evidence" value="ECO:0007669"/>
    <property type="project" value="UniProtKB-KW"/>
</dbReference>
<dbReference type="GO" id="GO:0004831">
    <property type="term" value="F:tyrosine-tRNA ligase activity"/>
    <property type="evidence" value="ECO:0007669"/>
    <property type="project" value="UniProtKB-UniRule"/>
</dbReference>
<dbReference type="GO" id="GO:0005829">
    <property type="term" value="C:cytosol"/>
    <property type="evidence" value="ECO:0007669"/>
    <property type="project" value="TreeGrafter"/>
</dbReference>
<dbReference type="HOGENOM" id="CLU_024003_0_3_10"/>
<accession>E0TJA9</accession>
<dbReference type="InterPro" id="IPR024088">
    <property type="entry name" value="Tyr-tRNA-ligase_bac-type"/>
</dbReference>
<evidence type="ECO:0000256" key="3">
    <source>
        <dbReference type="ARBA" id="ARBA00022840"/>
    </source>
</evidence>
<dbReference type="Proteomes" id="UP000002231">
    <property type="component" value="Chromosome"/>
</dbReference>
<dbReference type="PANTHER" id="PTHR11766:SF0">
    <property type="entry name" value="TYROSINE--TRNA LIGASE, MITOCHONDRIAL"/>
    <property type="match status" value="1"/>
</dbReference>
<dbReference type="Gene3D" id="3.10.290.10">
    <property type="entry name" value="RNA-binding S4 domain"/>
    <property type="match status" value="1"/>
</dbReference>
<dbReference type="GO" id="GO:0005524">
    <property type="term" value="F:ATP binding"/>
    <property type="evidence" value="ECO:0007669"/>
    <property type="project" value="UniProtKB-UniRule"/>
</dbReference>
<dbReference type="PANTHER" id="PTHR11766">
    <property type="entry name" value="TYROSYL-TRNA SYNTHETASE"/>
    <property type="match status" value="1"/>
</dbReference>
<feature type="binding site" evidence="8">
    <location>
        <position position="31"/>
    </location>
    <ligand>
        <name>L-tyrosine</name>
        <dbReference type="ChEBI" id="CHEBI:58315"/>
    </ligand>
</feature>
<comment type="caution">
    <text evidence="8">Lacks conserved residue(s) required for the propagation of feature annotation.</text>
</comment>
<sequence>MKNLIKELFWRGLIHDSTYNEQIKNEIITLYTGFDPTYKSLHIGNLVAIIMLIHFQKYGNNIISVIGGGTGIIGDPSGKNSERNLIKKELLNYNIRNIRKQLSLYIDFNFKKSEILNNYEWLKKNLFIDFVRDIGKSFSINYMLTKDSIKKRISNKKSISFTEFTYQLLQAYDFFYLYKKKKCSLQIGGSDQWGNITSGIELIRKKLGVKVNGLTFPLITKLDGSKFGKTENGENIWIDPNLTSPYEFYQFWINITDDQAKKYIKIYTFLKKEEIKEIIDNHEKKPKLKLIQKKIASEITIFIHGKEIFNKVKLISNILFKKEKSIKKISKKDIIYIYKYIPHKKIYIYNNFNIPILDLLVNKSNFLKSKKKAIRHLKLNSILINKKIVDEKFILKKNDLISESYVLLQKGKKKFFMIKFKKLFF</sequence>
<dbReference type="CDD" id="cd00805">
    <property type="entry name" value="TyrRS_core"/>
    <property type="match status" value="1"/>
</dbReference>
<evidence type="ECO:0000256" key="8">
    <source>
        <dbReference type="HAMAP-Rule" id="MF_02006"/>
    </source>
</evidence>
<dbReference type="PRINTS" id="PR01040">
    <property type="entry name" value="TRNASYNTHTYR"/>
</dbReference>
<dbReference type="FunFam" id="1.10.240.10:FF:000001">
    <property type="entry name" value="Tyrosine--tRNA ligase"/>
    <property type="match status" value="1"/>
</dbReference>
<dbReference type="InterPro" id="IPR036986">
    <property type="entry name" value="S4_RNA-bd_sf"/>
</dbReference>
<gene>
    <name evidence="8 11" type="primary">tyrS</name>
    <name evidence="11" type="ordered locus">SMCARI_053</name>
</gene>
<dbReference type="InterPro" id="IPR054608">
    <property type="entry name" value="SYY-like_C"/>
</dbReference>
<proteinExistence type="inferred from homology"/>
<dbReference type="Pfam" id="PF00579">
    <property type="entry name" value="tRNA-synt_1b"/>
    <property type="match status" value="1"/>
</dbReference>
<dbReference type="EC" id="6.1.1.1" evidence="8"/>
<evidence type="ECO:0000256" key="7">
    <source>
        <dbReference type="ARBA" id="ARBA00048248"/>
    </source>
</evidence>
<feature type="binding site" evidence="8">
    <location>
        <position position="166"/>
    </location>
    <ligand>
        <name>L-tyrosine</name>
        <dbReference type="ChEBI" id="CHEBI:58315"/>
    </ligand>
</feature>
<comment type="catalytic activity">
    <reaction evidence="7 8">
        <text>tRNA(Tyr) + L-tyrosine + ATP = L-tyrosyl-tRNA(Tyr) + AMP + diphosphate + H(+)</text>
        <dbReference type="Rhea" id="RHEA:10220"/>
        <dbReference type="Rhea" id="RHEA-COMP:9706"/>
        <dbReference type="Rhea" id="RHEA-COMP:9707"/>
        <dbReference type="ChEBI" id="CHEBI:15378"/>
        <dbReference type="ChEBI" id="CHEBI:30616"/>
        <dbReference type="ChEBI" id="CHEBI:33019"/>
        <dbReference type="ChEBI" id="CHEBI:58315"/>
        <dbReference type="ChEBI" id="CHEBI:78442"/>
        <dbReference type="ChEBI" id="CHEBI:78536"/>
        <dbReference type="ChEBI" id="CHEBI:456215"/>
        <dbReference type="EC" id="6.1.1.1"/>
    </reaction>
</comment>
<feature type="short sequence motif" description="'KMSKS' region" evidence="8">
    <location>
        <begin position="226"/>
        <end position="230"/>
    </location>
</feature>
<keyword evidence="1 8" id="KW-0436">Ligase</keyword>
<dbReference type="STRING" id="706194.SMCARI_053"/>
<feature type="domain" description="Tyrosine--tRNA ligase SYY-like C-terminal" evidence="10">
    <location>
        <begin position="351"/>
        <end position="418"/>
    </location>
</feature>
<dbReference type="Pfam" id="PF22421">
    <property type="entry name" value="SYY_C-terminal"/>
    <property type="match status" value="1"/>
</dbReference>
<keyword evidence="3 8" id="KW-0067">ATP-binding</keyword>
<keyword evidence="8" id="KW-0963">Cytoplasm</keyword>
<comment type="subcellular location">
    <subcellularLocation>
        <location evidence="8">Cytoplasm</location>
    </subcellularLocation>
</comment>
<dbReference type="InterPro" id="IPR014729">
    <property type="entry name" value="Rossmann-like_a/b/a_fold"/>
</dbReference>
<dbReference type="SUPFAM" id="SSF52374">
    <property type="entry name" value="Nucleotidylyl transferase"/>
    <property type="match status" value="1"/>
</dbReference>
<protein>
    <recommendedName>
        <fullName evidence="8">Tyrosine--tRNA ligase</fullName>
        <ecNumber evidence="8">6.1.1.1</ecNumber>
    </recommendedName>
    <alternativeName>
        <fullName evidence="8">Tyrosyl-tRNA synthetase</fullName>
        <shortName evidence="8">TyrRS</shortName>
    </alternativeName>
</protein>
<dbReference type="Gene3D" id="3.40.50.620">
    <property type="entry name" value="HUPs"/>
    <property type="match status" value="1"/>
</dbReference>
<dbReference type="NCBIfam" id="TIGR00234">
    <property type="entry name" value="tyrS"/>
    <property type="match status" value="1"/>
</dbReference>
<evidence type="ECO:0000256" key="2">
    <source>
        <dbReference type="ARBA" id="ARBA00022741"/>
    </source>
</evidence>
<comment type="similarity">
    <text evidence="8">Belongs to the class-I aminoacyl-tRNA synthetase family. TyrS type 1 subfamily.</text>
</comment>
<organism evidence="11 12">
    <name type="scientific">Karelsulcia muelleri (strain CARI)</name>
    <name type="common">Sulcia muelleri</name>
    <dbReference type="NCBI Taxonomy" id="706194"/>
    <lineage>
        <taxon>Bacteria</taxon>
        <taxon>Pseudomonadati</taxon>
        <taxon>Bacteroidota</taxon>
        <taxon>Flavobacteriia</taxon>
        <taxon>Flavobacteriales</taxon>
        <taxon>Candidatus Karelsulcia</taxon>
    </lineage>
</organism>
<keyword evidence="4 9" id="KW-0694">RNA-binding</keyword>